<dbReference type="PANTHER" id="PTHR43591">
    <property type="entry name" value="METHYLTRANSFERASE"/>
    <property type="match status" value="1"/>
</dbReference>
<evidence type="ECO:0000256" key="1">
    <source>
        <dbReference type="SAM" id="MobiDB-lite"/>
    </source>
</evidence>
<organism evidence="3 4">
    <name type="scientific">Bifiguratus adelaidae</name>
    <dbReference type="NCBI Taxonomy" id="1938954"/>
    <lineage>
        <taxon>Eukaryota</taxon>
        <taxon>Fungi</taxon>
        <taxon>Fungi incertae sedis</taxon>
        <taxon>Mucoromycota</taxon>
        <taxon>Mucoromycotina</taxon>
        <taxon>Endogonomycetes</taxon>
        <taxon>Endogonales</taxon>
        <taxon>Endogonales incertae sedis</taxon>
        <taxon>Bifiguratus</taxon>
    </lineage>
</organism>
<feature type="non-terminal residue" evidence="3">
    <location>
        <position position="1"/>
    </location>
</feature>
<feature type="region of interest" description="Disordered" evidence="1">
    <location>
        <begin position="75"/>
        <end position="131"/>
    </location>
</feature>
<keyword evidence="4" id="KW-1185">Reference proteome</keyword>
<evidence type="ECO:0000313" key="3">
    <source>
        <dbReference type="EMBL" id="OZJ01747.1"/>
    </source>
</evidence>
<name>A0A261XTP7_9FUNG</name>
<evidence type="ECO:0000313" key="4">
    <source>
        <dbReference type="Proteomes" id="UP000242875"/>
    </source>
</evidence>
<reference evidence="3 4" key="1">
    <citation type="journal article" date="2017" name="Mycologia">
        <title>Bifiguratus adelaidae, gen. et sp. nov., a new member of Mucoromycotina in endophytic and soil-dwelling habitats.</title>
        <authorList>
            <person name="Torres-Cruz T.J."/>
            <person name="Billingsley Tobias T.L."/>
            <person name="Almatruk M."/>
            <person name="Hesse C."/>
            <person name="Kuske C.R."/>
            <person name="Desiro A."/>
            <person name="Benucci G.M."/>
            <person name="Bonito G."/>
            <person name="Stajich J.E."/>
            <person name="Dunlap C."/>
            <person name="Arnold A.E."/>
            <person name="Porras-Alfaro A."/>
        </authorList>
    </citation>
    <scope>NUCLEOTIDE SEQUENCE [LARGE SCALE GENOMIC DNA]</scope>
    <source>
        <strain evidence="3 4">AZ0501</strain>
    </source>
</reference>
<gene>
    <name evidence="3" type="ORF">BZG36_05173</name>
</gene>
<accession>A0A261XTP7</accession>
<dbReference type="CDD" id="cd02440">
    <property type="entry name" value="AdoMet_MTases"/>
    <property type="match status" value="1"/>
</dbReference>
<sequence length="408" mass="45920">YYVYPPIAQTSMTRLDTPVHPMPFVEYPMRFGRYQLGESHRESLRRFHSFGALKRSKATALFVMGSCLSLPKAFQTGEGPAKGAAKQTTVRGSEPKETTLTGKASPSDKDTTSPNLSNKSTSRPKFVYNEHSRRFHNEENAVYPLSNDEDEISRLQEIHYFTRWILEGDFHAPVKDLLESGANVLDVGCGPGTWTLEMATNFTNSHFTGIDMSAIFPETIRPQNCTFQECNVLNGLSFPDNHFDFVYQRYLVSGYTSENWPYVLKEIKRVTKAGGWVELVEVDVTSRSAGSLLTELNNTMIDFMKAKNVDLKIGKKLPSLLEQCSDDPKSTLFADFRSTPINWGGRVGDITANQTRSAIGAVQSLFEPTYGKMTPEAFKEHIDKTLQEATDFKAYYNTHFGYVQVNKA</sequence>
<dbReference type="SUPFAM" id="SSF53335">
    <property type="entry name" value="S-adenosyl-L-methionine-dependent methyltransferases"/>
    <property type="match status" value="1"/>
</dbReference>
<dbReference type="InterPro" id="IPR029063">
    <property type="entry name" value="SAM-dependent_MTases_sf"/>
</dbReference>
<dbReference type="InterPro" id="IPR041698">
    <property type="entry name" value="Methyltransf_25"/>
</dbReference>
<dbReference type="AlphaFoldDB" id="A0A261XTP7"/>
<feature type="compositionally biased region" description="Polar residues" evidence="1">
    <location>
        <begin position="112"/>
        <end position="123"/>
    </location>
</feature>
<dbReference type="Pfam" id="PF13649">
    <property type="entry name" value="Methyltransf_25"/>
    <property type="match status" value="1"/>
</dbReference>
<dbReference type="OrthoDB" id="2013972at2759"/>
<dbReference type="Gene3D" id="3.40.50.150">
    <property type="entry name" value="Vaccinia Virus protein VP39"/>
    <property type="match status" value="1"/>
</dbReference>
<dbReference type="EMBL" id="MVBO01000250">
    <property type="protein sequence ID" value="OZJ01747.1"/>
    <property type="molecule type" value="Genomic_DNA"/>
</dbReference>
<comment type="caution">
    <text evidence="3">The sequence shown here is derived from an EMBL/GenBank/DDBJ whole genome shotgun (WGS) entry which is preliminary data.</text>
</comment>
<evidence type="ECO:0000259" key="2">
    <source>
        <dbReference type="Pfam" id="PF13649"/>
    </source>
</evidence>
<dbReference type="PANTHER" id="PTHR43591:SF24">
    <property type="entry name" value="2-METHOXY-6-POLYPRENYL-1,4-BENZOQUINOL METHYLASE, MITOCHONDRIAL"/>
    <property type="match status" value="1"/>
</dbReference>
<protein>
    <recommendedName>
        <fullName evidence="2">Methyltransferase domain-containing protein</fullName>
    </recommendedName>
</protein>
<feature type="domain" description="Methyltransferase" evidence="2">
    <location>
        <begin position="184"/>
        <end position="275"/>
    </location>
</feature>
<proteinExistence type="predicted"/>
<dbReference type="GO" id="GO:0008168">
    <property type="term" value="F:methyltransferase activity"/>
    <property type="evidence" value="ECO:0007669"/>
    <property type="project" value="TreeGrafter"/>
</dbReference>
<dbReference type="Proteomes" id="UP000242875">
    <property type="component" value="Unassembled WGS sequence"/>
</dbReference>